<proteinExistence type="predicted"/>
<keyword evidence="2" id="KW-1185">Reference proteome</keyword>
<evidence type="ECO:0000313" key="2">
    <source>
        <dbReference type="Proteomes" id="UP000186905"/>
    </source>
</evidence>
<dbReference type="AlphaFoldDB" id="A0A1Q9GFC3"/>
<organism evidence="1 2">
    <name type="scientific">Photobacterium proteolyticum</name>
    <dbReference type="NCBI Taxonomy" id="1903952"/>
    <lineage>
        <taxon>Bacteria</taxon>
        <taxon>Pseudomonadati</taxon>
        <taxon>Pseudomonadota</taxon>
        <taxon>Gammaproteobacteria</taxon>
        <taxon>Vibrionales</taxon>
        <taxon>Vibrionaceae</taxon>
        <taxon>Photobacterium</taxon>
    </lineage>
</organism>
<evidence type="ECO:0000313" key="1">
    <source>
        <dbReference type="EMBL" id="OLQ73148.1"/>
    </source>
</evidence>
<name>A0A1Q9GFC3_9GAMM</name>
<accession>A0A1Q9GFC3</accession>
<dbReference type="Proteomes" id="UP000186905">
    <property type="component" value="Unassembled WGS sequence"/>
</dbReference>
<reference evidence="1 2" key="1">
    <citation type="submission" date="2016-09" db="EMBL/GenBank/DDBJ databases">
        <title>Photobacterium proteolyticum sp. nov. a protease producing bacterium isolated from ocean sediments of Laizhou Bay.</title>
        <authorList>
            <person name="Li Y."/>
        </authorList>
    </citation>
    <scope>NUCLEOTIDE SEQUENCE [LARGE SCALE GENOMIC DNA]</scope>
    <source>
        <strain evidence="1 2">13-12</strain>
    </source>
</reference>
<protein>
    <submittedName>
        <fullName evidence="1">Uncharacterized protein</fullName>
    </submittedName>
</protein>
<gene>
    <name evidence="1" type="ORF">BIT28_25315</name>
</gene>
<sequence>MNLSNESILITSAEVSLVDTNGKLKREGQRGAALSFLPQDNEPVLIAPGKKETISIRIGFQLEGLIPILDDMKLEQQPYFPPADEQGDVRRVHASMLVHYMNTYIKETYGSDASIEVKLYSGVKTKIHSRVFRLAEGGDLFDHSGNIDWSAFLGELAHIKQTWRKN</sequence>
<dbReference type="EMBL" id="MJIL01000088">
    <property type="protein sequence ID" value="OLQ73148.1"/>
    <property type="molecule type" value="Genomic_DNA"/>
</dbReference>
<dbReference type="RefSeq" id="WP_075766614.1">
    <property type="nucleotide sequence ID" value="NZ_MJIL01000088.1"/>
</dbReference>
<comment type="caution">
    <text evidence="1">The sequence shown here is derived from an EMBL/GenBank/DDBJ whole genome shotgun (WGS) entry which is preliminary data.</text>
</comment>